<dbReference type="GO" id="GO:0004197">
    <property type="term" value="F:cysteine-type endopeptidase activity"/>
    <property type="evidence" value="ECO:0007669"/>
    <property type="project" value="InterPro"/>
</dbReference>
<dbReference type="Pfam" id="PF00656">
    <property type="entry name" value="Peptidase_C14"/>
    <property type="match status" value="1"/>
</dbReference>
<evidence type="ECO:0000259" key="1">
    <source>
        <dbReference type="Pfam" id="PF00656"/>
    </source>
</evidence>
<dbReference type="Gene3D" id="3.40.50.1460">
    <property type="match status" value="1"/>
</dbReference>
<proteinExistence type="predicted"/>
<sequence length="229" mass="26410">MKEIICSICLGYDIDNLKGCSNDAKMYYNYILKLKDDHNMNEIWLEPKILLNKNVIEDSIIKIISEMSGKFDKLLIIYSGHGFMNGNIGINSTDSNFVSDIHFLKNINNALKNPIDLYIILDCCYSGSFKLVPYKNFNNISLIGSTLYNQSSNESSNLINNVNSELTKNLVIFDKSITTGVFTYNFITQLHKKKYKSINQWGEFIFDRIFKPIWNSIEQIANQTPKIIW</sequence>
<organism evidence="2">
    <name type="scientific">viral metagenome</name>
    <dbReference type="NCBI Taxonomy" id="1070528"/>
    <lineage>
        <taxon>unclassified sequences</taxon>
        <taxon>metagenomes</taxon>
        <taxon>organismal metagenomes</taxon>
    </lineage>
</organism>
<dbReference type="EMBL" id="MN740256">
    <property type="protein sequence ID" value="QHT96392.1"/>
    <property type="molecule type" value="Genomic_DNA"/>
</dbReference>
<protein>
    <recommendedName>
        <fullName evidence="1">Peptidase C14 caspase domain-containing protein</fullName>
    </recommendedName>
</protein>
<feature type="domain" description="Peptidase C14 caspase" evidence="1">
    <location>
        <begin position="14"/>
        <end position="194"/>
    </location>
</feature>
<reference evidence="2" key="1">
    <citation type="journal article" date="2020" name="Nature">
        <title>Giant virus diversity and host interactions through global metagenomics.</title>
        <authorList>
            <person name="Schulz F."/>
            <person name="Roux S."/>
            <person name="Paez-Espino D."/>
            <person name="Jungbluth S."/>
            <person name="Walsh D.A."/>
            <person name="Denef V.J."/>
            <person name="McMahon K.D."/>
            <person name="Konstantinidis K.T."/>
            <person name="Eloe-Fadrosh E.A."/>
            <person name="Kyrpides N.C."/>
            <person name="Woyke T."/>
        </authorList>
    </citation>
    <scope>NUCLEOTIDE SEQUENCE</scope>
    <source>
        <strain evidence="2">GVMAG-M-3300024302-11</strain>
    </source>
</reference>
<evidence type="ECO:0000313" key="2">
    <source>
        <dbReference type="EMBL" id="QHT96392.1"/>
    </source>
</evidence>
<dbReference type="InterPro" id="IPR011600">
    <property type="entry name" value="Pept_C14_caspase"/>
</dbReference>
<accession>A0A6C0ITL5</accession>
<name>A0A6C0ITL5_9ZZZZ</name>
<dbReference type="GO" id="GO:0006508">
    <property type="term" value="P:proteolysis"/>
    <property type="evidence" value="ECO:0007669"/>
    <property type="project" value="InterPro"/>
</dbReference>
<dbReference type="AlphaFoldDB" id="A0A6C0ITL5"/>